<comment type="caution">
    <text evidence="1">The sequence shown here is derived from an EMBL/GenBank/DDBJ whole genome shotgun (WGS) entry which is preliminary data.</text>
</comment>
<name>A0ACC1QNH2_9HYPO</name>
<organism evidence="1 2">
    <name type="scientific">Lecanicillium saksenae</name>
    <dbReference type="NCBI Taxonomy" id="468837"/>
    <lineage>
        <taxon>Eukaryota</taxon>
        <taxon>Fungi</taxon>
        <taxon>Dikarya</taxon>
        <taxon>Ascomycota</taxon>
        <taxon>Pezizomycotina</taxon>
        <taxon>Sordariomycetes</taxon>
        <taxon>Hypocreomycetidae</taxon>
        <taxon>Hypocreales</taxon>
        <taxon>Cordycipitaceae</taxon>
        <taxon>Lecanicillium</taxon>
    </lineage>
</organism>
<keyword evidence="2" id="KW-1185">Reference proteome</keyword>
<reference evidence="1" key="1">
    <citation type="submission" date="2022-07" db="EMBL/GenBank/DDBJ databases">
        <title>Genome Sequence of Lecanicillium saksenae.</title>
        <authorList>
            <person name="Buettner E."/>
        </authorList>
    </citation>
    <scope>NUCLEOTIDE SEQUENCE</scope>
    <source>
        <strain evidence="1">VT-O1</strain>
    </source>
</reference>
<dbReference type="Proteomes" id="UP001148737">
    <property type="component" value="Unassembled WGS sequence"/>
</dbReference>
<dbReference type="EMBL" id="JANAKD010000969">
    <property type="protein sequence ID" value="KAJ3485278.1"/>
    <property type="molecule type" value="Genomic_DNA"/>
</dbReference>
<evidence type="ECO:0000313" key="1">
    <source>
        <dbReference type="EMBL" id="KAJ3485278.1"/>
    </source>
</evidence>
<accession>A0ACC1QNH2</accession>
<proteinExistence type="predicted"/>
<sequence>MEDSGASTTPEDPDPGSESRPKYEDFAHHTPVYSDWPSGSTAPPETTTSHNVQDWPRPTTAPAADLQVTTPTETSSPHGVAAAVKKEKGRVRFNSTADWTRATKLPGAAASLCPAQPFLRLNSDD</sequence>
<gene>
    <name evidence="1" type="ORF">NLG97_g6850</name>
</gene>
<evidence type="ECO:0000313" key="2">
    <source>
        <dbReference type="Proteomes" id="UP001148737"/>
    </source>
</evidence>
<protein>
    <submittedName>
        <fullName evidence="1">Uncharacterized protein</fullName>
    </submittedName>
</protein>